<feature type="non-terminal residue" evidence="1">
    <location>
        <position position="1"/>
    </location>
</feature>
<evidence type="ECO:0000313" key="2">
    <source>
        <dbReference type="Proteomes" id="UP000789901"/>
    </source>
</evidence>
<sequence length="103" mass="11468">VETLEHITTSPALEPDWKRIEALTGETVIFESKAEDIGITRLNLTKGLIKQSVVNNLNKLSSNNFLGKEKGHNEAIQVVRYYGSPSTSTEKKQLHKIDVGPHD</sequence>
<dbReference type="EMBL" id="CAJVQB010041350">
    <property type="protein sequence ID" value="CAG8829418.1"/>
    <property type="molecule type" value="Genomic_DNA"/>
</dbReference>
<evidence type="ECO:0000313" key="1">
    <source>
        <dbReference type="EMBL" id="CAG8829418.1"/>
    </source>
</evidence>
<name>A0ABN7WFF1_GIGMA</name>
<protein>
    <submittedName>
        <fullName evidence="1">17463_t:CDS:1</fullName>
    </submittedName>
</protein>
<keyword evidence="2" id="KW-1185">Reference proteome</keyword>
<comment type="caution">
    <text evidence="1">The sequence shown here is derived from an EMBL/GenBank/DDBJ whole genome shotgun (WGS) entry which is preliminary data.</text>
</comment>
<dbReference type="Proteomes" id="UP000789901">
    <property type="component" value="Unassembled WGS sequence"/>
</dbReference>
<accession>A0ABN7WFF1</accession>
<reference evidence="1 2" key="1">
    <citation type="submission" date="2021-06" db="EMBL/GenBank/DDBJ databases">
        <authorList>
            <person name="Kallberg Y."/>
            <person name="Tangrot J."/>
            <person name="Rosling A."/>
        </authorList>
    </citation>
    <scope>NUCLEOTIDE SEQUENCE [LARGE SCALE GENOMIC DNA]</scope>
    <source>
        <strain evidence="1 2">120-4 pot B 10/14</strain>
    </source>
</reference>
<gene>
    <name evidence="1" type="ORF">GMARGA_LOCUS29985</name>
</gene>
<proteinExistence type="predicted"/>
<organism evidence="1 2">
    <name type="scientific">Gigaspora margarita</name>
    <dbReference type="NCBI Taxonomy" id="4874"/>
    <lineage>
        <taxon>Eukaryota</taxon>
        <taxon>Fungi</taxon>
        <taxon>Fungi incertae sedis</taxon>
        <taxon>Mucoromycota</taxon>
        <taxon>Glomeromycotina</taxon>
        <taxon>Glomeromycetes</taxon>
        <taxon>Diversisporales</taxon>
        <taxon>Gigasporaceae</taxon>
        <taxon>Gigaspora</taxon>
    </lineage>
</organism>
<feature type="non-terminal residue" evidence="1">
    <location>
        <position position="103"/>
    </location>
</feature>